<protein>
    <recommendedName>
        <fullName evidence="3">DUF1983 domain-containing protein</fullName>
    </recommendedName>
</protein>
<keyword evidence="2" id="KW-1185">Reference proteome</keyword>
<reference evidence="1 2" key="1">
    <citation type="submission" date="2016-10" db="EMBL/GenBank/DDBJ databases">
        <authorList>
            <person name="Varghese N."/>
            <person name="Submissions S."/>
        </authorList>
    </citation>
    <scope>NUCLEOTIDE SEQUENCE [LARGE SCALE GENOMIC DNA]</scope>
    <source>
        <strain evidence="1 2">DSM 26672</strain>
    </source>
</reference>
<accession>A0ABY0NET8</accession>
<evidence type="ECO:0000313" key="1">
    <source>
        <dbReference type="EMBL" id="SDF36496.1"/>
    </source>
</evidence>
<proteinExistence type="predicted"/>
<dbReference type="Gene3D" id="1.20.5.340">
    <property type="match status" value="1"/>
</dbReference>
<dbReference type="EMBL" id="FNBZ01000001">
    <property type="protein sequence ID" value="SDF36496.1"/>
    <property type="molecule type" value="Genomic_DNA"/>
</dbReference>
<comment type="caution">
    <text evidence="1">The sequence shown here is derived from an EMBL/GenBank/DDBJ whole genome shotgun (WGS) entry which is preliminary data.</text>
</comment>
<name>A0ABY0NET8_9HYPH</name>
<evidence type="ECO:0000313" key="2">
    <source>
        <dbReference type="Proteomes" id="UP000199468"/>
    </source>
</evidence>
<sequence>MTTIPASERSMSYAPVAATGPFPIDFPVFDGTGADLRVTLDDVEVTGLTFSGTIESGFYGEPNTWVSGSITFAAPITGALVIDGVRDPRRQGQYAEGRGIPARDHNTELNILTATDQELRRDVGREETKRKSEIVRLDGRIDDETAARQADVSALDGRVTTAEGELVLQDQRIDALGGIIAGVPFPIDGLEFRPEQFPLVPELSRVQAAADAAWALGGALRLRSGVTYEYDMVDLKPGLVVRSSGAVWRHDGSTTGGQIALTISDGVIFDEIFATTPGTETAANLISVGKNVRGKSLFAISDVQRAGRAITGTGEGVCIERIMMRRFDDQLWFDGRALAPTQPAGGIIGIIDGDGYLTGARFNYLSFNIGYLQMTGRSSHAAGVM</sequence>
<evidence type="ECO:0008006" key="3">
    <source>
        <dbReference type="Google" id="ProtNLM"/>
    </source>
</evidence>
<organism evidence="1 2">
    <name type="scientific">Bosea robiniae</name>
    <dbReference type="NCBI Taxonomy" id="1036780"/>
    <lineage>
        <taxon>Bacteria</taxon>
        <taxon>Pseudomonadati</taxon>
        <taxon>Pseudomonadota</taxon>
        <taxon>Alphaproteobacteria</taxon>
        <taxon>Hyphomicrobiales</taxon>
        <taxon>Boseaceae</taxon>
        <taxon>Bosea</taxon>
    </lineage>
</organism>
<dbReference type="RefSeq" id="WP_091855629.1">
    <property type="nucleotide sequence ID" value="NZ_FNBZ01000001.1"/>
</dbReference>
<dbReference type="Proteomes" id="UP000199468">
    <property type="component" value="Unassembled WGS sequence"/>
</dbReference>
<gene>
    <name evidence="1" type="ORF">SAMN05421844_101436</name>
</gene>